<evidence type="ECO:0000256" key="1">
    <source>
        <dbReference type="SAM" id="MobiDB-lite"/>
    </source>
</evidence>
<protein>
    <submittedName>
        <fullName evidence="2">Uncharacterized protein</fullName>
    </submittedName>
</protein>
<evidence type="ECO:0000313" key="2">
    <source>
        <dbReference type="EMBL" id="CAK0911600.1"/>
    </source>
</evidence>
<dbReference type="EMBL" id="CAUYUJ010022614">
    <property type="protein sequence ID" value="CAK0911600.1"/>
    <property type="molecule type" value="Genomic_DNA"/>
</dbReference>
<dbReference type="Proteomes" id="UP001189429">
    <property type="component" value="Unassembled WGS sequence"/>
</dbReference>
<feature type="region of interest" description="Disordered" evidence="1">
    <location>
        <begin position="52"/>
        <end position="83"/>
    </location>
</feature>
<comment type="caution">
    <text evidence="2">The sequence shown here is derived from an EMBL/GenBank/DDBJ whole genome shotgun (WGS) entry which is preliminary data.</text>
</comment>
<gene>
    <name evidence="2" type="ORF">PCOR1329_LOCUS85438</name>
</gene>
<sequence length="172" mass="19223">MVEKITSLQCLALPQDAHGRELAAALFGIWLCPSSAKCIRSGKEAIADYQKAVKDKREGPRGGTTTHAGLSCDDGGDEGGPGGEVVSKWLRMANGEKGQEVVNETFQVCYPKDAHARQDQPEDHKKTKVTMNLNKWADFRAYEAESMQHGISIKRRCEWASWRECRSSERRR</sequence>
<proteinExistence type="predicted"/>
<reference evidence="2" key="1">
    <citation type="submission" date="2023-10" db="EMBL/GenBank/DDBJ databases">
        <authorList>
            <person name="Chen Y."/>
            <person name="Shah S."/>
            <person name="Dougan E. K."/>
            <person name="Thang M."/>
            <person name="Chan C."/>
        </authorList>
    </citation>
    <scope>NUCLEOTIDE SEQUENCE [LARGE SCALE GENOMIC DNA]</scope>
</reference>
<organism evidence="2 3">
    <name type="scientific">Prorocentrum cordatum</name>
    <dbReference type="NCBI Taxonomy" id="2364126"/>
    <lineage>
        <taxon>Eukaryota</taxon>
        <taxon>Sar</taxon>
        <taxon>Alveolata</taxon>
        <taxon>Dinophyceae</taxon>
        <taxon>Prorocentrales</taxon>
        <taxon>Prorocentraceae</taxon>
        <taxon>Prorocentrum</taxon>
    </lineage>
</organism>
<accession>A0ABN9YFN7</accession>
<name>A0ABN9YFN7_9DINO</name>
<evidence type="ECO:0000313" key="3">
    <source>
        <dbReference type="Proteomes" id="UP001189429"/>
    </source>
</evidence>
<keyword evidence="3" id="KW-1185">Reference proteome</keyword>